<dbReference type="Proteomes" id="UP001151699">
    <property type="component" value="Chromosome X"/>
</dbReference>
<proteinExistence type="predicted"/>
<accession>A0A9Q0RY48</accession>
<keyword evidence="2" id="KW-1185">Reference proteome</keyword>
<evidence type="ECO:0000313" key="2">
    <source>
        <dbReference type="Proteomes" id="UP001151699"/>
    </source>
</evidence>
<comment type="caution">
    <text evidence="1">The sequence shown here is derived from an EMBL/GenBank/DDBJ whole genome shotgun (WGS) entry which is preliminary data.</text>
</comment>
<organism evidence="1 2">
    <name type="scientific">Pseudolycoriella hygida</name>
    <dbReference type="NCBI Taxonomy" id="35572"/>
    <lineage>
        <taxon>Eukaryota</taxon>
        <taxon>Metazoa</taxon>
        <taxon>Ecdysozoa</taxon>
        <taxon>Arthropoda</taxon>
        <taxon>Hexapoda</taxon>
        <taxon>Insecta</taxon>
        <taxon>Pterygota</taxon>
        <taxon>Neoptera</taxon>
        <taxon>Endopterygota</taxon>
        <taxon>Diptera</taxon>
        <taxon>Nematocera</taxon>
        <taxon>Sciaroidea</taxon>
        <taxon>Sciaridae</taxon>
        <taxon>Pseudolycoriella</taxon>
    </lineage>
</organism>
<protein>
    <submittedName>
        <fullName evidence="1">Uncharacterized protein</fullName>
    </submittedName>
</protein>
<sequence>MGVKEKLAISEIKTWHYDVIRLIEIQFKMLIFRVIKSIDLIGTVYLKPLESVDGFQRLSYSPILWIWNPWCFQHFSAAVILISDDEVTKSEKKKLNSFLKKVFVERSGVILNIESVVGGFYSKKIEHFDKFHCFSVLKFSTGLKFYKKRKVFLVSPIPMEFVSSEVFNGFNAKLSSRIKKICLDLVKKPTIFSDVPKVQKLIMFVYLLKKIEGGTRTLESFPFDLKKQQKPNDANRIVLLINNNIFFTI</sequence>
<name>A0A9Q0RY48_9DIPT</name>
<gene>
    <name evidence="1" type="ORF">Bhyg_11210</name>
</gene>
<dbReference type="AlphaFoldDB" id="A0A9Q0RY48"/>
<reference evidence="1" key="1">
    <citation type="submission" date="2022-07" db="EMBL/GenBank/DDBJ databases">
        <authorList>
            <person name="Trinca V."/>
            <person name="Uliana J.V.C."/>
            <person name="Torres T.T."/>
            <person name="Ward R.J."/>
            <person name="Monesi N."/>
        </authorList>
    </citation>
    <scope>NUCLEOTIDE SEQUENCE</scope>
    <source>
        <strain evidence="1">HSMRA1968</strain>
        <tissue evidence="1">Whole embryos</tissue>
    </source>
</reference>
<dbReference type="EMBL" id="WJQU01000003">
    <property type="protein sequence ID" value="KAJ6638475.1"/>
    <property type="molecule type" value="Genomic_DNA"/>
</dbReference>
<evidence type="ECO:0000313" key="1">
    <source>
        <dbReference type="EMBL" id="KAJ6638475.1"/>
    </source>
</evidence>